<protein>
    <submittedName>
        <fullName evidence="1">Uncharacterized protein</fullName>
    </submittedName>
</protein>
<evidence type="ECO:0000313" key="2">
    <source>
        <dbReference type="Proteomes" id="UP000008988"/>
    </source>
</evidence>
<name>B5VKZ7_YEAS6</name>
<dbReference type="AlphaFoldDB" id="B5VKZ7"/>
<organism evidence="1 2">
    <name type="scientific">Saccharomyces cerevisiae (strain AWRI1631)</name>
    <name type="common">Baker's yeast</name>
    <dbReference type="NCBI Taxonomy" id="545124"/>
    <lineage>
        <taxon>Eukaryota</taxon>
        <taxon>Fungi</taxon>
        <taxon>Dikarya</taxon>
        <taxon>Ascomycota</taxon>
        <taxon>Saccharomycotina</taxon>
        <taxon>Saccharomycetes</taxon>
        <taxon>Saccharomycetales</taxon>
        <taxon>Saccharomycetaceae</taxon>
        <taxon>Saccharomyces</taxon>
    </lineage>
</organism>
<dbReference type="EMBL" id="ABSV01001259">
    <property type="protein sequence ID" value="EDZ71399.1"/>
    <property type="molecule type" value="Genomic_DNA"/>
</dbReference>
<reference evidence="1 2" key="1">
    <citation type="journal article" date="2008" name="FEMS Yeast Res.">
        <title>Comparative genome analysis of a Saccharomyces cerevisiae wine strain.</title>
        <authorList>
            <person name="Borneman A.R."/>
            <person name="Forgan A.H."/>
            <person name="Pretorius I.S."/>
            <person name="Chambers P.J."/>
        </authorList>
    </citation>
    <scope>NUCLEOTIDE SEQUENCE [LARGE SCALE GENOMIC DNA]</scope>
    <source>
        <strain evidence="1 2">AWRI1631</strain>
    </source>
</reference>
<evidence type="ECO:0000313" key="1">
    <source>
        <dbReference type="EMBL" id="EDZ71399.1"/>
    </source>
</evidence>
<proteinExistence type="predicted"/>
<gene>
    <name evidence="1" type="ORF">AWRI1631_100210</name>
</gene>
<sequence length="233" mass="25439">MFFICNVGPFRSWKESKIFWKMEDGSPNDIQLILVTATDSSLPSGNSNQDKFCKFGFVCLSTSFERGVESDNGRDWNFCLIIISSWAVLPVPGGPVMYSESDLCSEIAFAKKFITCSYSAVLAGNAPSLLFKLTSSDDFCKSAFVLKKIDCEPNCSFSGDDSGVTSVNCNFFLFKGRGGVAGASSNRFLLIRLVGVIGIADMNVYGTIDENSAAQCSEYSKIVLPENIPLLYK</sequence>
<accession>B5VKZ7</accession>
<comment type="caution">
    <text evidence="1">The sequence shown here is derived from an EMBL/GenBank/DDBJ whole genome shotgun (WGS) entry which is preliminary data.</text>
</comment>
<dbReference type="Proteomes" id="UP000008988">
    <property type="component" value="Unassembled WGS sequence"/>
</dbReference>